<protein>
    <recommendedName>
        <fullName evidence="4">Glycine zipper domain-containing protein</fullName>
    </recommendedName>
</protein>
<feature type="signal peptide" evidence="1">
    <location>
        <begin position="1"/>
        <end position="30"/>
    </location>
</feature>
<feature type="chain" id="PRO_5014916649" description="Glycine zipper domain-containing protein" evidence="1">
    <location>
        <begin position="31"/>
        <end position="365"/>
    </location>
</feature>
<dbReference type="AlphaFoldDB" id="A0A2N1PNQ6"/>
<keyword evidence="1" id="KW-0732">Signal</keyword>
<sequence>MRSFRTLRYLCQITVIAFFLATVLPSGVLAAEPSAIASQVNTTSAGSETADSAITWKSVKSDLKNLVENDIKGSEKRKLDIPAGFRKMVDRVKDMLPEKWASKIDEKQDFYLDKENLKRETTIKTTAFVAGKLIGGVCAGVGALIGVASGNPLGVGMGAYVGWRVGTTMGGVVSNYVARAMVDETWDKSDPDYQTAMKRLEWGRITSEGLAATSGSLTGEVLGAYLGAMAGATLGSFTFPIVGTVGGAVVGRWVGKKLFTPVFKFLAAKATNKIYDRVHSPEAQPAAMSETASEVFQTSNQSEIASMEAQFSNLMERYQLLLADSRVNEAKELYQTAIAPLAARIRAARNGSDQNSSQNHGESLK</sequence>
<gene>
    <name evidence="2" type="ORF">CVV64_11650</name>
</gene>
<dbReference type="Proteomes" id="UP000233256">
    <property type="component" value="Unassembled WGS sequence"/>
</dbReference>
<comment type="caution">
    <text evidence="2">The sequence shown here is derived from an EMBL/GenBank/DDBJ whole genome shotgun (WGS) entry which is preliminary data.</text>
</comment>
<dbReference type="EMBL" id="PGXC01000009">
    <property type="protein sequence ID" value="PKK89978.1"/>
    <property type="molecule type" value="Genomic_DNA"/>
</dbReference>
<evidence type="ECO:0000256" key="1">
    <source>
        <dbReference type="SAM" id="SignalP"/>
    </source>
</evidence>
<evidence type="ECO:0008006" key="4">
    <source>
        <dbReference type="Google" id="ProtNLM"/>
    </source>
</evidence>
<reference evidence="2 3" key="1">
    <citation type="journal article" date="2017" name="ISME J.">
        <title>Potential for microbial H2 and metal transformations associated with novel bacteria and archaea in deep terrestrial subsurface sediments.</title>
        <authorList>
            <person name="Hernsdorf A.W."/>
            <person name="Amano Y."/>
            <person name="Miyakawa K."/>
            <person name="Ise K."/>
            <person name="Suzuki Y."/>
            <person name="Anantharaman K."/>
            <person name="Probst A."/>
            <person name="Burstein D."/>
            <person name="Thomas B.C."/>
            <person name="Banfield J.F."/>
        </authorList>
    </citation>
    <scope>NUCLEOTIDE SEQUENCE [LARGE SCALE GENOMIC DNA]</scope>
    <source>
        <strain evidence="2">HGW-Wallbacteria-1</strain>
    </source>
</reference>
<name>A0A2N1PNQ6_9BACT</name>
<proteinExistence type="predicted"/>
<evidence type="ECO:0000313" key="3">
    <source>
        <dbReference type="Proteomes" id="UP000233256"/>
    </source>
</evidence>
<organism evidence="2 3">
    <name type="scientific">Candidatus Wallbacteria bacterium HGW-Wallbacteria-1</name>
    <dbReference type="NCBI Taxonomy" id="2013854"/>
    <lineage>
        <taxon>Bacteria</taxon>
        <taxon>Candidatus Walliibacteriota</taxon>
    </lineage>
</organism>
<accession>A0A2N1PNQ6</accession>
<evidence type="ECO:0000313" key="2">
    <source>
        <dbReference type="EMBL" id="PKK89978.1"/>
    </source>
</evidence>